<proteinExistence type="predicted"/>
<dbReference type="STRING" id="537013.CLOSTMETH_02939"/>
<dbReference type="PANTHER" id="PTHR33360:SF2">
    <property type="entry name" value="TRANSPOSASE FOR INSERTION SEQUENCE ELEMENT IS200"/>
    <property type="match status" value="1"/>
</dbReference>
<dbReference type="AlphaFoldDB" id="C0EGE6"/>
<evidence type="ECO:0000313" key="2">
    <source>
        <dbReference type="EMBL" id="EEG29422.1"/>
    </source>
</evidence>
<dbReference type="NCBIfam" id="NF033573">
    <property type="entry name" value="transpos_IS200"/>
    <property type="match status" value="1"/>
</dbReference>
<organism evidence="2 3">
    <name type="scientific">[Clostridium] methylpentosum DSM 5476</name>
    <dbReference type="NCBI Taxonomy" id="537013"/>
    <lineage>
        <taxon>Bacteria</taxon>
        <taxon>Bacillati</taxon>
        <taxon>Bacillota</taxon>
        <taxon>Clostridia</taxon>
        <taxon>Eubacteriales</taxon>
        <taxon>Oscillospiraceae</taxon>
        <taxon>Oscillospiraceae incertae sedis</taxon>
    </lineage>
</organism>
<keyword evidence="3" id="KW-1185">Reference proteome</keyword>
<protein>
    <submittedName>
        <fullName evidence="2">Transposase-like protein</fullName>
    </submittedName>
</protein>
<dbReference type="GO" id="GO:0003677">
    <property type="term" value="F:DNA binding"/>
    <property type="evidence" value="ECO:0007669"/>
    <property type="project" value="InterPro"/>
</dbReference>
<accession>C0EGE6</accession>
<reference evidence="2 3" key="2">
    <citation type="submission" date="2009-02" db="EMBL/GenBank/DDBJ databases">
        <title>Draft genome sequence of Clostridium methylpentosum (DSM 5476).</title>
        <authorList>
            <person name="Sudarsanam P."/>
            <person name="Ley R."/>
            <person name="Guruge J."/>
            <person name="Turnbaugh P.J."/>
            <person name="Mahowald M."/>
            <person name="Liep D."/>
            <person name="Gordon J."/>
        </authorList>
    </citation>
    <scope>NUCLEOTIDE SEQUENCE [LARGE SCALE GENOMIC DNA]</scope>
    <source>
        <strain evidence="2 3">DSM 5476</strain>
    </source>
</reference>
<dbReference type="PANTHER" id="PTHR33360">
    <property type="entry name" value="TRANSPOSASE FOR INSERTION SEQUENCE ELEMENT IS200"/>
    <property type="match status" value="1"/>
</dbReference>
<comment type="caution">
    <text evidence="2">The sequence shown here is derived from an EMBL/GenBank/DDBJ whole genome shotgun (WGS) entry which is preliminary data.</text>
</comment>
<dbReference type="HOGENOM" id="CLU_101320_0_1_9"/>
<dbReference type="SUPFAM" id="SSF143422">
    <property type="entry name" value="Transposase IS200-like"/>
    <property type="match status" value="1"/>
</dbReference>
<feature type="domain" description="Transposase IS200-like" evidence="1">
    <location>
        <begin position="2"/>
        <end position="105"/>
    </location>
</feature>
<dbReference type="Gene3D" id="3.30.70.1290">
    <property type="entry name" value="Transposase IS200-like"/>
    <property type="match status" value="1"/>
</dbReference>
<dbReference type="eggNOG" id="COG1943">
    <property type="taxonomic scope" value="Bacteria"/>
</dbReference>
<dbReference type="EMBL" id="ACEC01000102">
    <property type="protein sequence ID" value="EEG29422.1"/>
    <property type="molecule type" value="Genomic_DNA"/>
</dbReference>
<dbReference type="SMART" id="SM01321">
    <property type="entry name" value="Y1_Tnp"/>
    <property type="match status" value="1"/>
</dbReference>
<dbReference type="InterPro" id="IPR002686">
    <property type="entry name" value="Transposase_17"/>
</dbReference>
<reference evidence="2 3" key="1">
    <citation type="submission" date="2009-01" db="EMBL/GenBank/DDBJ databases">
        <authorList>
            <person name="Fulton L."/>
            <person name="Clifton S."/>
            <person name="Fulton B."/>
            <person name="Xu J."/>
            <person name="Minx P."/>
            <person name="Pepin K.H."/>
            <person name="Johnson M."/>
            <person name="Bhonagiri V."/>
            <person name="Nash W.E."/>
            <person name="Mardis E.R."/>
            <person name="Wilson R.K."/>
        </authorList>
    </citation>
    <scope>NUCLEOTIDE SEQUENCE [LARGE SCALE GENOMIC DNA]</scope>
    <source>
        <strain evidence="2 3">DSM 5476</strain>
    </source>
</reference>
<sequence length="105" mass="12383">MVFAPKYRRKVIYKAVRKDLIEIIKKLCKEMRVKIIEGEACPDHIHLLVSIPPYMNIAQFIETLKSKSALMIFDRHANLKYQYGSRNFWCRGYFVDTVGKNAKMI</sequence>
<evidence type="ECO:0000259" key="1">
    <source>
        <dbReference type="SMART" id="SM01321"/>
    </source>
</evidence>
<dbReference type="GO" id="GO:0006313">
    <property type="term" value="P:DNA transposition"/>
    <property type="evidence" value="ECO:0007669"/>
    <property type="project" value="InterPro"/>
</dbReference>
<dbReference type="Pfam" id="PF01797">
    <property type="entry name" value="Y1_Tnp"/>
    <property type="match status" value="1"/>
</dbReference>
<dbReference type="InterPro" id="IPR036515">
    <property type="entry name" value="Transposase_17_sf"/>
</dbReference>
<name>C0EGE6_9FIRM</name>
<dbReference type="Proteomes" id="UP000003340">
    <property type="component" value="Unassembled WGS sequence"/>
</dbReference>
<evidence type="ECO:0000313" key="3">
    <source>
        <dbReference type="Proteomes" id="UP000003340"/>
    </source>
</evidence>
<dbReference type="GO" id="GO:0004803">
    <property type="term" value="F:transposase activity"/>
    <property type="evidence" value="ECO:0007669"/>
    <property type="project" value="InterPro"/>
</dbReference>
<gene>
    <name evidence="2" type="ORF">CLOSTMETH_02939</name>
</gene>